<dbReference type="Proteomes" id="UP000828390">
    <property type="component" value="Unassembled WGS sequence"/>
</dbReference>
<evidence type="ECO:0000313" key="2">
    <source>
        <dbReference type="Proteomes" id="UP000828390"/>
    </source>
</evidence>
<gene>
    <name evidence="1" type="ORF">DPMN_154219</name>
</gene>
<protein>
    <submittedName>
        <fullName evidence="1">Uncharacterized protein</fullName>
    </submittedName>
</protein>
<organism evidence="1 2">
    <name type="scientific">Dreissena polymorpha</name>
    <name type="common">Zebra mussel</name>
    <name type="synonym">Mytilus polymorpha</name>
    <dbReference type="NCBI Taxonomy" id="45954"/>
    <lineage>
        <taxon>Eukaryota</taxon>
        <taxon>Metazoa</taxon>
        <taxon>Spiralia</taxon>
        <taxon>Lophotrochozoa</taxon>
        <taxon>Mollusca</taxon>
        <taxon>Bivalvia</taxon>
        <taxon>Autobranchia</taxon>
        <taxon>Heteroconchia</taxon>
        <taxon>Euheterodonta</taxon>
        <taxon>Imparidentia</taxon>
        <taxon>Neoheterodontei</taxon>
        <taxon>Myida</taxon>
        <taxon>Dreissenoidea</taxon>
        <taxon>Dreissenidae</taxon>
        <taxon>Dreissena</taxon>
    </lineage>
</organism>
<accession>A0A9D4J6S7</accession>
<reference evidence="1" key="1">
    <citation type="journal article" date="2019" name="bioRxiv">
        <title>The Genome of the Zebra Mussel, Dreissena polymorpha: A Resource for Invasive Species Research.</title>
        <authorList>
            <person name="McCartney M.A."/>
            <person name="Auch B."/>
            <person name="Kono T."/>
            <person name="Mallez S."/>
            <person name="Zhang Y."/>
            <person name="Obille A."/>
            <person name="Becker A."/>
            <person name="Abrahante J.E."/>
            <person name="Garbe J."/>
            <person name="Badalamenti J.P."/>
            <person name="Herman A."/>
            <person name="Mangelson H."/>
            <person name="Liachko I."/>
            <person name="Sullivan S."/>
            <person name="Sone E.D."/>
            <person name="Koren S."/>
            <person name="Silverstein K.A.T."/>
            <person name="Beckman K.B."/>
            <person name="Gohl D.M."/>
        </authorList>
    </citation>
    <scope>NUCLEOTIDE SEQUENCE</scope>
    <source>
        <strain evidence="1">Duluth1</strain>
        <tissue evidence="1">Whole animal</tissue>
    </source>
</reference>
<sequence length="118" mass="13618">MNIQASIPPDMSKYAEILVIEVDGGPKHTQEIDNMEKLLLAWNSKLLFRCRFRQCTEIDQGRPIGFVLRNGDIVCEILSDLNPDQVVLECQFIQVIHEIFYYRASYCTSLVDICNFTD</sequence>
<reference evidence="1" key="2">
    <citation type="submission" date="2020-11" db="EMBL/GenBank/DDBJ databases">
        <authorList>
            <person name="McCartney M.A."/>
            <person name="Auch B."/>
            <person name="Kono T."/>
            <person name="Mallez S."/>
            <person name="Becker A."/>
            <person name="Gohl D.M."/>
            <person name="Silverstein K.A.T."/>
            <person name="Koren S."/>
            <person name="Bechman K.B."/>
            <person name="Herman A."/>
            <person name="Abrahante J.E."/>
            <person name="Garbe J."/>
        </authorList>
    </citation>
    <scope>NUCLEOTIDE SEQUENCE</scope>
    <source>
        <strain evidence="1">Duluth1</strain>
        <tissue evidence="1">Whole animal</tissue>
    </source>
</reference>
<comment type="caution">
    <text evidence="1">The sequence shown here is derived from an EMBL/GenBank/DDBJ whole genome shotgun (WGS) entry which is preliminary data.</text>
</comment>
<dbReference type="AlphaFoldDB" id="A0A9D4J6S7"/>
<evidence type="ECO:0000313" key="1">
    <source>
        <dbReference type="EMBL" id="KAH3800585.1"/>
    </source>
</evidence>
<dbReference type="EMBL" id="JAIWYP010000007">
    <property type="protein sequence ID" value="KAH3800585.1"/>
    <property type="molecule type" value="Genomic_DNA"/>
</dbReference>
<keyword evidence="2" id="KW-1185">Reference proteome</keyword>
<proteinExistence type="predicted"/>
<name>A0A9D4J6S7_DREPO</name>